<dbReference type="Gene3D" id="3.40.50.850">
    <property type="entry name" value="Isochorismatase-like"/>
    <property type="match status" value="1"/>
</dbReference>
<protein>
    <recommendedName>
        <fullName evidence="2">Isochorismatase-like domain-containing protein</fullName>
    </recommendedName>
</protein>
<dbReference type="CDD" id="cd00431">
    <property type="entry name" value="cysteine_hydrolases"/>
    <property type="match status" value="1"/>
</dbReference>
<dbReference type="SUPFAM" id="SSF52499">
    <property type="entry name" value="Isochorismatase-like hydrolases"/>
    <property type="match status" value="1"/>
</dbReference>
<proteinExistence type="predicted"/>
<keyword evidence="1" id="KW-0378">Hydrolase</keyword>
<dbReference type="InterPro" id="IPR036380">
    <property type="entry name" value="Isochorismatase-like_sf"/>
</dbReference>
<dbReference type="GO" id="GO:0016787">
    <property type="term" value="F:hydrolase activity"/>
    <property type="evidence" value="ECO:0007669"/>
    <property type="project" value="UniProtKB-KW"/>
</dbReference>
<dbReference type="EMBL" id="BARV01012020">
    <property type="protein sequence ID" value="GAI14756.1"/>
    <property type="molecule type" value="Genomic_DNA"/>
</dbReference>
<dbReference type="InterPro" id="IPR050272">
    <property type="entry name" value="Isochorismatase-like_hydrls"/>
</dbReference>
<organism evidence="3">
    <name type="scientific">marine sediment metagenome</name>
    <dbReference type="NCBI Taxonomy" id="412755"/>
    <lineage>
        <taxon>unclassified sequences</taxon>
        <taxon>metagenomes</taxon>
        <taxon>ecological metagenomes</taxon>
    </lineage>
</organism>
<dbReference type="InterPro" id="IPR000868">
    <property type="entry name" value="Isochorismatase-like_dom"/>
</dbReference>
<feature type="domain" description="Isochorismatase-like" evidence="2">
    <location>
        <begin position="3"/>
        <end position="144"/>
    </location>
</feature>
<evidence type="ECO:0000256" key="1">
    <source>
        <dbReference type="ARBA" id="ARBA00022801"/>
    </source>
</evidence>
<evidence type="ECO:0000259" key="2">
    <source>
        <dbReference type="Pfam" id="PF00857"/>
    </source>
</evidence>
<feature type="non-terminal residue" evidence="3">
    <location>
        <position position="159"/>
    </location>
</feature>
<accession>X1M9H3</accession>
<name>X1M9H3_9ZZZZ</name>
<dbReference type="PANTHER" id="PTHR43540">
    <property type="entry name" value="PEROXYUREIDOACRYLATE/UREIDOACRYLATE AMIDOHYDROLASE-RELATED"/>
    <property type="match status" value="1"/>
</dbReference>
<evidence type="ECO:0000313" key="3">
    <source>
        <dbReference type="EMBL" id="GAI14756.1"/>
    </source>
</evidence>
<dbReference type="Pfam" id="PF00857">
    <property type="entry name" value="Isochorismatase"/>
    <property type="match status" value="1"/>
</dbReference>
<dbReference type="PANTHER" id="PTHR43540:SF6">
    <property type="entry name" value="ISOCHORISMATASE-LIKE DOMAIN-CONTAINING PROTEIN"/>
    <property type="match status" value="1"/>
</dbReference>
<dbReference type="AlphaFoldDB" id="X1M9H3"/>
<gene>
    <name evidence="3" type="ORF">S06H3_22472</name>
</gene>
<comment type="caution">
    <text evidence="3">The sequence shown here is derived from an EMBL/GenBank/DDBJ whole genome shotgun (WGS) entry which is preliminary data.</text>
</comment>
<reference evidence="3" key="1">
    <citation type="journal article" date="2014" name="Front. Microbiol.">
        <title>High frequency of phylogenetically diverse reductive dehalogenase-homologous genes in deep subseafloor sedimentary metagenomes.</title>
        <authorList>
            <person name="Kawai M."/>
            <person name="Futagami T."/>
            <person name="Toyoda A."/>
            <person name="Takaki Y."/>
            <person name="Nishi S."/>
            <person name="Hori S."/>
            <person name="Arai W."/>
            <person name="Tsubouchi T."/>
            <person name="Morono Y."/>
            <person name="Uchiyama I."/>
            <person name="Ito T."/>
            <person name="Fujiyama A."/>
            <person name="Inagaki F."/>
            <person name="Takami H."/>
        </authorList>
    </citation>
    <scope>NUCLEOTIDE SEQUENCE</scope>
    <source>
        <strain evidence="3">Expedition CK06-06</strain>
    </source>
</reference>
<sequence>MNSALLIIDMQKGFLDNRTCFPSINSTLEYINAAVELFNEIRKPIFTIQDEDAKEVPGLESYELIDSLKKEMINHHKISKIYSNAFWKTSLEKDLRSQNINFLLLTGFAAEGCVNYTYNGARERDFNVALLKNGITSYQERYTQFIQEICNTISYSTLT</sequence>